<evidence type="ECO:0008006" key="4">
    <source>
        <dbReference type="Google" id="ProtNLM"/>
    </source>
</evidence>
<protein>
    <recommendedName>
        <fullName evidence="4">Glycine zipper family protein</fullName>
    </recommendedName>
</protein>
<feature type="transmembrane region" description="Helical" evidence="1">
    <location>
        <begin position="38"/>
        <end position="56"/>
    </location>
</feature>
<keyword evidence="1" id="KW-1133">Transmembrane helix</keyword>
<name>A0A6I1MKJ9_9CLOT</name>
<feature type="transmembrane region" description="Helical" evidence="1">
    <location>
        <begin position="12"/>
        <end position="32"/>
    </location>
</feature>
<dbReference type="RefSeq" id="WP_152887482.1">
    <property type="nucleotide sequence ID" value="NZ_WHJC01000016.1"/>
</dbReference>
<organism evidence="2 3">
    <name type="scientific">Clostridium tarantellae</name>
    <dbReference type="NCBI Taxonomy" id="39493"/>
    <lineage>
        <taxon>Bacteria</taxon>
        <taxon>Bacillati</taxon>
        <taxon>Bacillota</taxon>
        <taxon>Clostridia</taxon>
        <taxon>Eubacteriales</taxon>
        <taxon>Clostridiaceae</taxon>
        <taxon>Clostridium</taxon>
    </lineage>
</organism>
<reference evidence="2 3" key="1">
    <citation type="submission" date="2019-10" db="EMBL/GenBank/DDBJ databases">
        <title>The Genome Sequence of Clostridium tarantellae Isolated from Fish Brain.</title>
        <authorList>
            <person name="Bano L."/>
            <person name="Kiel M."/>
            <person name="Sales G."/>
            <person name="Doxey A.C."/>
            <person name="Mansfield M.J."/>
            <person name="Schiavone M."/>
            <person name="Rossetto O."/>
            <person name="Pirazzini M."/>
            <person name="Dobrindt U."/>
            <person name="Montecucco C."/>
        </authorList>
    </citation>
    <scope>NUCLEOTIDE SEQUENCE [LARGE SCALE GENOMIC DNA]</scope>
    <source>
        <strain evidence="2 3">DSM 3997</strain>
    </source>
</reference>
<evidence type="ECO:0000313" key="3">
    <source>
        <dbReference type="Proteomes" id="UP000430345"/>
    </source>
</evidence>
<dbReference type="Proteomes" id="UP000430345">
    <property type="component" value="Unassembled WGS sequence"/>
</dbReference>
<dbReference type="AlphaFoldDB" id="A0A6I1MKJ9"/>
<proteinExistence type="predicted"/>
<dbReference type="EMBL" id="WHJC01000016">
    <property type="protein sequence ID" value="MPQ42657.1"/>
    <property type="molecule type" value="Genomic_DNA"/>
</dbReference>
<keyword evidence="1" id="KW-0812">Transmembrane</keyword>
<keyword evidence="3" id="KW-1185">Reference proteome</keyword>
<comment type="caution">
    <text evidence="2">The sequence shown here is derived from an EMBL/GenBank/DDBJ whole genome shotgun (WGS) entry which is preliminary data.</text>
</comment>
<gene>
    <name evidence="2" type="ORF">GBZ86_02660</name>
</gene>
<keyword evidence="1" id="KW-0472">Membrane</keyword>
<evidence type="ECO:0000313" key="2">
    <source>
        <dbReference type="EMBL" id="MPQ42657.1"/>
    </source>
</evidence>
<sequence>MWDKLALTDKENEHLTMSIAVGVAIGLMGGAFFSQAQLGFALGGVIGVITSLAYSCHKRFKKAKNF</sequence>
<accession>A0A6I1MKJ9</accession>
<evidence type="ECO:0000256" key="1">
    <source>
        <dbReference type="SAM" id="Phobius"/>
    </source>
</evidence>